<gene>
    <name evidence="3" type="ORF">RRG08_049719</name>
</gene>
<dbReference type="CDD" id="cd00112">
    <property type="entry name" value="LDLa"/>
    <property type="match status" value="1"/>
</dbReference>
<dbReference type="SMART" id="SM00192">
    <property type="entry name" value="LDLa"/>
    <property type="match status" value="1"/>
</dbReference>
<dbReference type="EMBL" id="JAWDGP010007892">
    <property type="protein sequence ID" value="KAK3701512.1"/>
    <property type="molecule type" value="Genomic_DNA"/>
</dbReference>
<evidence type="ECO:0000313" key="3">
    <source>
        <dbReference type="EMBL" id="KAK3701512.1"/>
    </source>
</evidence>
<reference evidence="3" key="1">
    <citation type="journal article" date="2023" name="G3 (Bethesda)">
        <title>A reference genome for the long-term kleptoplast-retaining sea slug Elysia crispata morphotype clarki.</title>
        <authorList>
            <person name="Eastman K.E."/>
            <person name="Pendleton A.L."/>
            <person name="Shaikh M.A."/>
            <person name="Suttiyut T."/>
            <person name="Ogas R."/>
            <person name="Tomko P."/>
            <person name="Gavelis G."/>
            <person name="Widhalm J.R."/>
            <person name="Wisecaver J.H."/>
        </authorList>
    </citation>
    <scope>NUCLEOTIDE SEQUENCE</scope>
    <source>
        <strain evidence="3">ECLA1</strain>
    </source>
</reference>
<dbReference type="PROSITE" id="PS01209">
    <property type="entry name" value="LDLRA_1"/>
    <property type="match status" value="1"/>
</dbReference>
<dbReference type="PROSITE" id="PS50068">
    <property type="entry name" value="LDLRA_2"/>
    <property type="match status" value="1"/>
</dbReference>
<proteinExistence type="predicted"/>
<organism evidence="3 4">
    <name type="scientific">Elysia crispata</name>
    <name type="common">lettuce slug</name>
    <dbReference type="NCBI Taxonomy" id="231223"/>
    <lineage>
        <taxon>Eukaryota</taxon>
        <taxon>Metazoa</taxon>
        <taxon>Spiralia</taxon>
        <taxon>Lophotrochozoa</taxon>
        <taxon>Mollusca</taxon>
        <taxon>Gastropoda</taxon>
        <taxon>Heterobranchia</taxon>
        <taxon>Euthyneura</taxon>
        <taxon>Panpulmonata</taxon>
        <taxon>Sacoglossa</taxon>
        <taxon>Placobranchoidea</taxon>
        <taxon>Plakobranchidae</taxon>
        <taxon>Elysia</taxon>
    </lineage>
</organism>
<protein>
    <submittedName>
        <fullName evidence="3">Uncharacterized protein</fullName>
    </submittedName>
</protein>
<name>A0AAE0XPX0_9GAST</name>
<comment type="caution">
    <text evidence="3">The sequence shown here is derived from an EMBL/GenBank/DDBJ whole genome shotgun (WGS) entry which is preliminary data.</text>
</comment>
<dbReference type="InterPro" id="IPR036055">
    <property type="entry name" value="LDL_receptor-like_sf"/>
</dbReference>
<dbReference type="AlphaFoldDB" id="A0AAE0XPX0"/>
<dbReference type="Proteomes" id="UP001283361">
    <property type="component" value="Unassembled WGS sequence"/>
</dbReference>
<dbReference type="InterPro" id="IPR002172">
    <property type="entry name" value="LDrepeatLR_classA_rpt"/>
</dbReference>
<evidence type="ECO:0000313" key="4">
    <source>
        <dbReference type="Proteomes" id="UP001283361"/>
    </source>
</evidence>
<evidence type="ECO:0000256" key="1">
    <source>
        <dbReference type="ARBA" id="ARBA00023157"/>
    </source>
</evidence>
<comment type="caution">
    <text evidence="2">Lacks conserved residue(s) required for the propagation of feature annotation.</text>
</comment>
<evidence type="ECO:0000256" key="2">
    <source>
        <dbReference type="PROSITE-ProRule" id="PRU00124"/>
    </source>
</evidence>
<keyword evidence="4" id="KW-1185">Reference proteome</keyword>
<dbReference type="Pfam" id="PF00057">
    <property type="entry name" value="Ldl_recept_a"/>
    <property type="match status" value="1"/>
</dbReference>
<keyword evidence="1 2" id="KW-1015">Disulfide bond</keyword>
<sequence>MIGNTSLWIKYFSGMDTSLRSALENSFVFCPSGEYKCNETNQCIRDIFVCDGSRDCVKGDDELDCGTINLTRTCTKQANALGFIKGTSVDCYCTEQMSEASAIQVEWEVLDKNQSNGNIAFQISMNSFLHLDVASGAERRLVCFHDGGHTMIHLKFAYIRPKSLTLRMIKEINLCDEIPTYWVFGTTYIRGKGYSNIAYIKCSIKKADVLPVPLFSFSVNDDGFDDPITGIESYDRSSYERVYQFKLSKGGVYNIKCRVINSGYQEIQQEIMKTITVREPPRDPPMLIIKEEVFTGKNEAVLNVTGSDILSPATVACFVNGGFPSATITHRECCTVFDPSQYSSNTTMFRCICRAKHRHVAKRVDTQNVECHRISKR</sequence>
<accession>A0AAE0XPX0</accession>
<dbReference type="Gene3D" id="2.40.128.620">
    <property type="match status" value="1"/>
</dbReference>
<feature type="disulfide bond" evidence="2">
    <location>
        <begin position="50"/>
        <end position="65"/>
    </location>
</feature>
<dbReference type="InterPro" id="IPR023415">
    <property type="entry name" value="LDLR_class-A_CS"/>
</dbReference>
<dbReference type="SUPFAM" id="SSF57424">
    <property type="entry name" value="LDL receptor-like module"/>
    <property type="match status" value="1"/>
</dbReference>